<dbReference type="AlphaFoldDB" id="A0A2H3JBJ0"/>
<evidence type="ECO:0000313" key="2">
    <source>
        <dbReference type="EMBL" id="PCH39622.1"/>
    </source>
</evidence>
<evidence type="ECO:0000313" key="3">
    <source>
        <dbReference type="Proteomes" id="UP000218811"/>
    </source>
</evidence>
<protein>
    <submittedName>
        <fullName evidence="2">Uncharacterized protein</fullName>
    </submittedName>
</protein>
<proteinExistence type="predicted"/>
<feature type="region of interest" description="Disordered" evidence="1">
    <location>
        <begin position="152"/>
        <end position="204"/>
    </location>
</feature>
<feature type="compositionally biased region" description="Basic residues" evidence="1">
    <location>
        <begin position="163"/>
        <end position="178"/>
    </location>
</feature>
<reference evidence="2 3" key="1">
    <citation type="journal article" date="2012" name="Science">
        <title>The Paleozoic origin of enzymatic lignin decomposition reconstructed from 31 fungal genomes.</title>
        <authorList>
            <person name="Floudas D."/>
            <person name="Binder M."/>
            <person name="Riley R."/>
            <person name="Barry K."/>
            <person name="Blanchette R.A."/>
            <person name="Henrissat B."/>
            <person name="Martinez A.T."/>
            <person name="Otillar R."/>
            <person name="Spatafora J.W."/>
            <person name="Yadav J.S."/>
            <person name="Aerts A."/>
            <person name="Benoit I."/>
            <person name="Boyd A."/>
            <person name="Carlson A."/>
            <person name="Copeland A."/>
            <person name="Coutinho P.M."/>
            <person name="de Vries R.P."/>
            <person name="Ferreira P."/>
            <person name="Findley K."/>
            <person name="Foster B."/>
            <person name="Gaskell J."/>
            <person name="Glotzer D."/>
            <person name="Gorecki P."/>
            <person name="Heitman J."/>
            <person name="Hesse C."/>
            <person name="Hori C."/>
            <person name="Igarashi K."/>
            <person name="Jurgens J.A."/>
            <person name="Kallen N."/>
            <person name="Kersten P."/>
            <person name="Kohler A."/>
            <person name="Kuees U."/>
            <person name="Kumar T.K.A."/>
            <person name="Kuo A."/>
            <person name="LaButti K."/>
            <person name="Larrondo L.F."/>
            <person name="Lindquist E."/>
            <person name="Ling A."/>
            <person name="Lombard V."/>
            <person name="Lucas S."/>
            <person name="Lundell T."/>
            <person name="Martin R."/>
            <person name="McLaughlin D.J."/>
            <person name="Morgenstern I."/>
            <person name="Morin E."/>
            <person name="Murat C."/>
            <person name="Nagy L.G."/>
            <person name="Nolan M."/>
            <person name="Ohm R.A."/>
            <person name="Patyshakuliyeva A."/>
            <person name="Rokas A."/>
            <person name="Ruiz-Duenas F.J."/>
            <person name="Sabat G."/>
            <person name="Salamov A."/>
            <person name="Samejima M."/>
            <person name="Schmutz J."/>
            <person name="Slot J.C."/>
            <person name="St John F."/>
            <person name="Stenlid J."/>
            <person name="Sun H."/>
            <person name="Sun S."/>
            <person name="Syed K."/>
            <person name="Tsang A."/>
            <person name="Wiebenga A."/>
            <person name="Young D."/>
            <person name="Pisabarro A."/>
            <person name="Eastwood D.C."/>
            <person name="Martin F."/>
            <person name="Cullen D."/>
            <person name="Grigoriev I.V."/>
            <person name="Hibbett D.S."/>
        </authorList>
    </citation>
    <scope>NUCLEOTIDE SEQUENCE [LARGE SCALE GENOMIC DNA]</scope>
    <source>
        <strain evidence="2 3">MD-104</strain>
    </source>
</reference>
<feature type="compositionally biased region" description="Low complexity" evidence="1">
    <location>
        <begin position="1"/>
        <end position="21"/>
    </location>
</feature>
<accession>A0A2H3JBJ0</accession>
<gene>
    <name evidence="2" type="ORF">WOLCODRAFT_159211</name>
</gene>
<feature type="region of interest" description="Disordered" evidence="1">
    <location>
        <begin position="74"/>
        <end position="140"/>
    </location>
</feature>
<name>A0A2H3JBJ0_WOLCO</name>
<sequence length="204" mass="22055">MRHHMPGCPRPRAAAVPARCAAPPPRTASERSPAGAMRAGGRLRFCALRRASAATTTRHAHCVLVSPVRLKRGQGLPRAYTRQHTRTSNAQARRREHHPSTRPADARRVASAAATDERRGRGDSGAGQGRRQDETSTASQIANTASQIANTTRNNIHAPTGHIHLRSPTKSAPRRRSRPIAVREPRSVSARVAHAEDVGSSCRP</sequence>
<dbReference type="Proteomes" id="UP000218811">
    <property type="component" value="Unassembled WGS sequence"/>
</dbReference>
<feature type="region of interest" description="Disordered" evidence="1">
    <location>
        <begin position="1"/>
        <end position="37"/>
    </location>
</feature>
<dbReference type="EMBL" id="KB468020">
    <property type="protein sequence ID" value="PCH39622.1"/>
    <property type="molecule type" value="Genomic_DNA"/>
</dbReference>
<organism evidence="2 3">
    <name type="scientific">Wolfiporia cocos (strain MD-104)</name>
    <name type="common">Brown rot fungus</name>
    <dbReference type="NCBI Taxonomy" id="742152"/>
    <lineage>
        <taxon>Eukaryota</taxon>
        <taxon>Fungi</taxon>
        <taxon>Dikarya</taxon>
        <taxon>Basidiomycota</taxon>
        <taxon>Agaricomycotina</taxon>
        <taxon>Agaricomycetes</taxon>
        <taxon>Polyporales</taxon>
        <taxon>Phaeolaceae</taxon>
        <taxon>Wolfiporia</taxon>
    </lineage>
</organism>
<keyword evidence="3" id="KW-1185">Reference proteome</keyword>
<evidence type="ECO:0000256" key="1">
    <source>
        <dbReference type="SAM" id="MobiDB-lite"/>
    </source>
</evidence>